<accession>A0A173LLE9</accession>
<keyword evidence="2" id="KW-1185">Reference proteome</keyword>
<sequence>MPSVRPQDLYPEFGNFVSDLRTHSERLAFIRLDVETWNPDELRADTGSGWSSDETLVSLIDDLDRAESTLRAATANLESAWAALGRLASD</sequence>
<proteinExistence type="predicted"/>
<dbReference type="AlphaFoldDB" id="A0A173LLE9"/>
<name>A0A173LLE9_9ACTN</name>
<evidence type="ECO:0000313" key="1">
    <source>
        <dbReference type="EMBL" id="ANI91562.1"/>
    </source>
</evidence>
<dbReference type="Proteomes" id="UP000186104">
    <property type="component" value="Chromosome"/>
</dbReference>
<protein>
    <submittedName>
        <fullName evidence="1">Uncharacterized protein</fullName>
    </submittedName>
</protein>
<gene>
    <name evidence="1" type="ORF">BJL86_0761</name>
</gene>
<organism evidence="1 2">
    <name type="scientific">Dietzia timorensis</name>
    <dbReference type="NCBI Taxonomy" id="499555"/>
    <lineage>
        <taxon>Bacteria</taxon>
        <taxon>Bacillati</taxon>
        <taxon>Actinomycetota</taxon>
        <taxon>Actinomycetes</taxon>
        <taxon>Mycobacteriales</taxon>
        <taxon>Dietziaceae</taxon>
        <taxon>Dietzia</taxon>
    </lineage>
</organism>
<reference evidence="1 2" key="1">
    <citation type="submission" date="2016-06" db="EMBL/GenBank/DDBJ databases">
        <title>Complete genome sequence of a saline-alkali tolerant type strain Dietzia timorensis ID05-A0528T.</title>
        <authorList>
            <person name="Wu X."/>
        </authorList>
    </citation>
    <scope>NUCLEOTIDE SEQUENCE [LARGE SCALE GENOMIC DNA]</scope>
    <source>
        <strain evidence="1 2">ID05-A0528</strain>
    </source>
</reference>
<evidence type="ECO:0000313" key="2">
    <source>
        <dbReference type="Proteomes" id="UP000186104"/>
    </source>
</evidence>
<dbReference type="KEGG" id="dtm:BJL86_0761"/>
<dbReference type="EMBL" id="CP015961">
    <property type="protein sequence ID" value="ANI91562.1"/>
    <property type="molecule type" value="Genomic_DNA"/>
</dbReference>